<dbReference type="Pfam" id="PF13456">
    <property type="entry name" value="RVT_3"/>
    <property type="match status" value="1"/>
</dbReference>
<gene>
    <name evidence="2" type="ORF">Gohar_020490</name>
</gene>
<evidence type="ECO:0000313" key="2">
    <source>
        <dbReference type="EMBL" id="MBA0814679.1"/>
    </source>
</evidence>
<dbReference type="EMBL" id="JABFAD010000012">
    <property type="protein sequence ID" value="MBA0814679.1"/>
    <property type="molecule type" value="Genomic_DNA"/>
</dbReference>
<dbReference type="PANTHER" id="PTHR47723:SF13">
    <property type="entry name" value="PUTATIVE-RELATED"/>
    <property type="match status" value="1"/>
</dbReference>
<comment type="caution">
    <text evidence="2">The sequence shown here is derived from an EMBL/GenBank/DDBJ whole genome shotgun (WGS) entry which is preliminary data.</text>
</comment>
<feature type="domain" description="RNase H type-1" evidence="1">
    <location>
        <begin position="102"/>
        <end position="221"/>
    </location>
</feature>
<dbReference type="PANTHER" id="PTHR47723">
    <property type="entry name" value="OS05G0353850 PROTEIN"/>
    <property type="match status" value="1"/>
</dbReference>
<dbReference type="InterPro" id="IPR012337">
    <property type="entry name" value="RNaseH-like_sf"/>
</dbReference>
<evidence type="ECO:0000259" key="1">
    <source>
        <dbReference type="Pfam" id="PF13456"/>
    </source>
</evidence>
<dbReference type="InterPro" id="IPR002156">
    <property type="entry name" value="RNaseH_domain"/>
</dbReference>
<sequence>MNIVVALEVVRRGLQGPQKEGKRYHSEDILHVTRDCLVAREIWLQNQNLFLFQRATWSAHEIIKVSYTWAKQFASFHRKNLTKQQEPRLITLMPDRWIQLCTDGEIKVDSGYAAAGGILRHGNGVWIMGFNRYLGACLIFDIELWGILDGLTLIQDSSFADVIIQMDSLKVVKAIQDTSSMALNSALIRRIHHLLANVGPWAIQHIPKEFNKSADCIAKLALDTRQSLKVFKEILRDVLVISPVVAVSGNLAQKNFDVT</sequence>
<keyword evidence="3" id="KW-1185">Reference proteome</keyword>
<dbReference type="GO" id="GO:0004523">
    <property type="term" value="F:RNA-DNA hybrid ribonuclease activity"/>
    <property type="evidence" value="ECO:0007669"/>
    <property type="project" value="InterPro"/>
</dbReference>
<reference evidence="2 3" key="1">
    <citation type="journal article" date="2019" name="Genome Biol. Evol.">
        <title>Insights into the evolution of the New World diploid cottons (Gossypium, subgenus Houzingenia) based on genome sequencing.</title>
        <authorList>
            <person name="Grover C.E."/>
            <person name="Arick M.A. 2nd"/>
            <person name="Thrash A."/>
            <person name="Conover J.L."/>
            <person name="Sanders W.S."/>
            <person name="Peterson D.G."/>
            <person name="Frelichowski J.E."/>
            <person name="Scheffler J.A."/>
            <person name="Scheffler B.E."/>
            <person name="Wendel J.F."/>
        </authorList>
    </citation>
    <scope>NUCLEOTIDE SEQUENCE [LARGE SCALE GENOMIC DNA]</scope>
    <source>
        <strain evidence="2">0</strain>
        <tissue evidence="2">Leaf</tissue>
    </source>
</reference>
<dbReference type="GO" id="GO:0003676">
    <property type="term" value="F:nucleic acid binding"/>
    <property type="evidence" value="ECO:0007669"/>
    <property type="project" value="InterPro"/>
</dbReference>
<dbReference type="AlphaFoldDB" id="A0A7J9HXT7"/>
<accession>A0A7J9HXT7</accession>
<dbReference type="InterPro" id="IPR036397">
    <property type="entry name" value="RNaseH_sf"/>
</dbReference>
<dbReference type="Proteomes" id="UP000593560">
    <property type="component" value="Unassembled WGS sequence"/>
</dbReference>
<dbReference type="Gene3D" id="3.30.420.10">
    <property type="entry name" value="Ribonuclease H-like superfamily/Ribonuclease H"/>
    <property type="match status" value="1"/>
</dbReference>
<dbReference type="SUPFAM" id="SSF53098">
    <property type="entry name" value="Ribonuclease H-like"/>
    <property type="match status" value="1"/>
</dbReference>
<dbReference type="OrthoDB" id="1000885at2759"/>
<name>A0A7J9HXT7_9ROSI</name>
<dbReference type="InterPro" id="IPR044730">
    <property type="entry name" value="RNase_H-like_dom_plant"/>
</dbReference>
<evidence type="ECO:0000313" key="3">
    <source>
        <dbReference type="Proteomes" id="UP000593560"/>
    </source>
</evidence>
<proteinExistence type="predicted"/>
<organism evidence="2 3">
    <name type="scientific">Gossypium harknessii</name>
    <dbReference type="NCBI Taxonomy" id="34285"/>
    <lineage>
        <taxon>Eukaryota</taxon>
        <taxon>Viridiplantae</taxon>
        <taxon>Streptophyta</taxon>
        <taxon>Embryophyta</taxon>
        <taxon>Tracheophyta</taxon>
        <taxon>Spermatophyta</taxon>
        <taxon>Magnoliopsida</taxon>
        <taxon>eudicotyledons</taxon>
        <taxon>Gunneridae</taxon>
        <taxon>Pentapetalae</taxon>
        <taxon>rosids</taxon>
        <taxon>malvids</taxon>
        <taxon>Malvales</taxon>
        <taxon>Malvaceae</taxon>
        <taxon>Malvoideae</taxon>
        <taxon>Gossypium</taxon>
    </lineage>
</organism>
<protein>
    <recommendedName>
        <fullName evidence="1">RNase H type-1 domain-containing protein</fullName>
    </recommendedName>
</protein>
<dbReference type="InterPro" id="IPR053151">
    <property type="entry name" value="RNase_H-like"/>
</dbReference>
<dbReference type="CDD" id="cd06222">
    <property type="entry name" value="RNase_H_like"/>
    <property type="match status" value="1"/>
</dbReference>